<evidence type="ECO:0000313" key="2">
    <source>
        <dbReference type="Proteomes" id="UP000053199"/>
    </source>
</evidence>
<proteinExistence type="predicted"/>
<dbReference type="STRING" id="993070.AS031_13040"/>
<evidence type="ECO:0000313" key="1">
    <source>
        <dbReference type="EMBL" id="KSU75506.1"/>
    </source>
</evidence>
<keyword evidence="2" id="KW-1185">Reference proteome</keyword>
<reference evidence="1 2" key="1">
    <citation type="journal article" date="2014" name="Arch. Microbiol.">
        <title>Arthrobacter enclensis sp. nov., isolated from sediment sample.</title>
        <authorList>
            <person name="Dastager S.G."/>
            <person name="Liu Q."/>
            <person name="Tang S.K."/>
            <person name="Krishnamurthi S."/>
            <person name="Lee J.C."/>
            <person name="Li W.J."/>
        </authorList>
    </citation>
    <scope>NUCLEOTIDE SEQUENCE [LARGE SCALE GENOMIC DNA]</scope>
    <source>
        <strain evidence="1 2">NIO-1008</strain>
    </source>
</reference>
<dbReference type="Proteomes" id="UP000053199">
    <property type="component" value="Unassembled WGS sequence"/>
</dbReference>
<dbReference type="OrthoDB" id="569152at2"/>
<organism evidence="1 2">
    <name type="scientific">Pseudarthrobacter enclensis</name>
    <dbReference type="NCBI Taxonomy" id="993070"/>
    <lineage>
        <taxon>Bacteria</taxon>
        <taxon>Bacillati</taxon>
        <taxon>Actinomycetota</taxon>
        <taxon>Actinomycetes</taxon>
        <taxon>Micrococcales</taxon>
        <taxon>Micrococcaceae</taxon>
        <taxon>Pseudarthrobacter</taxon>
    </lineage>
</organism>
<name>A0A0V8IL86_9MICC</name>
<gene>
    <name evidence="1" type="ORF">AS031_13040</name>
</gene>
<sequence>MAEKDALALEVRHWLRAGTSLTDLEVLASAAAWQSLESYVGLSLRSSLRAVATGVAAEAGALSSRLATAAEPDDLAAVKTALLRLRRRYEQVETVLDFYGDAVNTRTSPRLGAVLRGLDALAVDSMDRVLRPLGMEAPPVLTYLDKGLGASILRSGARLWDASLSPVAAIKITRHNMWRPTSLVHETGHQVAHMTGWTGELGAALYERMAPVSVLAAETWRSWASEVAADVYAFVLLGYAPLPALATVVDGPSSKVFRMPAGDPHPFGWIRVLFNAGLCRSWFGPGPWDGIARTWLLRHPLSRAGRDVQVVAKASLANLPALADTCTRTPLRAFGGAALSAIADPRAVAPAELARLAERAGASLYTSTYLQRLEAMRVLAWTVIQGHAVPDGRAVSSAGPTAGTTAAHDDGTELWLRRIGGAVAAAA</sequence>
<accession>A0A0V8IL86</accession>
<dbReference type="AlphaFoldDB" id="A0A0V8IL86"/>
<dbReference type="EMBL" id="LNQM01000005">
    <property type="protein sequence ID" value="KSU75506.1"/>
    <property type="molecule type" value="Genomic_DNA"/>
</dbReference>
<comment type="caution">
    <text evidence="1">The sequence shown here is derived from an EMBL/GenBank/DDBJ whole genome shotgun (WGS) entry which is preliminary data.</text>
</comment>
<protein>
    <submittedName>
        <fullName evidence="1">Uncharacterized protein</fullName>
    </submittedName>
</protein>